<dbReference type="Pfam" id="PF14907">
    <property type="entry name" value="NTP_transf_5"/>
    <property type="match status" value="1"/>
</dbReference>
<sequence>MQVAALRRVLFDLYGTVRFPDLAGLDTHDWQALDAMAAAAHMQPLLHVQHRGDARIPGDIAARWQSAFRTAAMQALAREADLKACVASLTDAGLQPIALKGAWLARHAYPEPAQRPMLDIDLLLDPATVMAAWDLLRAQGYAEVMEAEMPLADILRLDKHLPPLVSPRGTLVELHQRLWELPGRLDHLSPAGQDNAIRARAVTVDGLRYPCGEDMLIHLIVHAAYSHRLDCGPRVLADIDFLLRQVAIDWTGFWTRAACEGWRDGARLVLELVAASRAGVTIDFTSDRGRPVPAEVRDGAIELLLIDQDRRASAGVAASALKGGMGALLGRMLRRRTVTGEPASDAVRAPGGGLRWASGRAAQVMRDLSTSDVRRQAGNLARLSRWFDA</sequence>
<keyword evidence="2" id="KW-1185">Reference proteome</keyword>
<evidence type="ECO:0000313" key="1">
    <source>
        <dbReference type="EMBL" id="MFC0590021.1"/>
    </source>
</evidence>
<dbReference type="InterPro" id="IPR039498">
    <property type="entry name" value="NTP_transf_5"/>
</dbReference>
<reference evidence="1 2" key="1">
    <citation type="submission" date="2024-09" db="EMBL/GenBank/DDBJ databases">
        <authorList>
            <person name="Sun Q."/>
            <person name="Mori K."/>
        </authorList>
    </citation>
    <scope>NUCLEOTIDE SEQUENCE [LARGE SCALE GENOMIC DNA]</scope>
    <source>
        <strain evidence="1 2">NCAIM B.02537</strain>
    </source>
</reference>
<protein>
    <submittedName>
        <fullName evidence="1">Nucleotidyltransferase family protein</fullName>
    </submittedName>
</protein>
<dbReference type="RefSeq" id="WP_379481474.1">
    <property type="nucleotide sequence ID" value="NZ_JBHLTL010000006.1"/>
</dbReference>
<gene>
    <name evidence="1" type="ORF">ACFFF7_11400</name>
</gene>
<accession>A0ABV6PJL0</accession>
<proteinExistence type="predicted"/>
<dbReference type="Proteomes" id="UP001589943">
    <property type="component" value="Unassembled WGS sequence"/>
</dbReference>
<organism evidence="1 2">
    <name type="scientific">Novosphingobium aquiterrae</name>
    <dbReference type="NCBI Taxonomy" id="624388"/>
    <lineage>
        <taxon>Bacteria</taxon>
        <taxon>Pseudomonadati</taxon>
        <taxon>Pseudomonadota</taxon>
        <taxon>Alphaproteobacteria</taxon>
        <taxon>Sphingomonadales</taxon>
        <taxon>Sphingomonadaceae</taxon>
        <taxon>Novosphingobium</taxon>
    </lineage>
</organism>
<dbReference type="EMBL" id="JBHLTL010000006">
    <property type="protein sequence ID" value="MFC0590021.1"/>
    <property type="molecule type" value="Genomic_DNA"/>
</dbReference>
<evidence type="ECO:0000313" key="2">
    <source>
        <dbReference type="Proteomes" id="UP001589943"/>
    </source>
</evidence>
<comment type="caution">
    <text evidence="1">The sequence shown here is derived from an EMBL/GenBank/DDBJ whole genome shotgun (WGS) entry which is preliminary data.</text>
</comment>
<name>A0ABV6PJL0_9SPHN</name>